<dbReference type="PROSITE" id="PS51257">
    <property type="entry name" value="PROKAR_LIPOPROTEIN"/>
    <property type="match status" value="1"/>
</dbReference>
<evidence type="ECO:0000256" key="2">
    <source>
        <dbReference type="SAM" id="SignalP"/>
    </source>
</evidence>
<dbReference type="GO" id="GO:0003755">
    <property type="term" value="F:peptidyl-prolyl cis-trans isomerase activity"/>
    <property type="evidence" value="ECO:0007669"/>
    <property type="project" value="UniProtKB-KW"/>
</dbReference>
<keyword evidence="1 4" id="KW-0413">Isomerase</keyword>
<keyword evidence="1" id="KW-0697">Rotamase</keyword>
<dbReference type="RefSeq" id="WP_154496358.1">
    <property type="nucleotide sequence ID" value="NZ_VUMU01000008.1"/>
</dbReference>
<dbReference type="Proteomes" id="UP000476055">
    <property type="component" value="Unassembled WGS sequence"/>
</dbReference>
<gene>
    <name evidence="4" type="ORF">FYJ59_08085</name>
</gene>
<comment type="caution">
    <text evidence="4">The sequence shown here is derived from an EMBL/GenBank/DDBJ whole genome shotgun (WGS) entry which is preliminary data.</text>
</comment>
<dbReference type="EMBL" id="VUMU01000008">
    <property type="protein sequence ID" value="MST58196.1"/>
    <property type="molecule type" value="Genomic_DNA"/>
</dbReference>
<dbReference type="InterPro" id="IPR046357">
    <property type="entry name" value="PPIase_dom_sf"/>
</dbReference>
<dbReference type="InterPro" id="IPR000297">
    <property type="entry name" value="PPIase_PpiC"/>
</dbReference>
<dbReference type="Gene3D" id="3.10.50.40">
    <property type="match status" value="1"/>
</dbReference>
<organism evidence="4 5">
    <name type="scientific">Waltera intestinalis</name>
    <dbReference type="NCBI Taxonomy" id="2606635"/>
    <lineage>
        <taxon>Bacteria</taxon>
        <taxon>Bacillati</taxon>
        <taxon>Bacillota</taxon>
        <taxon>Clostridia</taxon>
        <taxon>Lachnospirales</taxon>
        <taxon>Lachnospiraceae</taxon>
        <taxon>Waltera</taxon>
    </lineage>
</organism>
<dbReference type="AlphaFoldDB" id="A0A6L5YIH9"/>
<dbReference type="PANTHER" id="PTHR47245">
    <property type="entry name" value="PEPTIDYLPROLYL ISOMERASE"/>
    <property type="match status" value="1"/>
</dbReference>
<protein>
    <submittedName>
        <fullName evidence="4">Peptidylprolyl isomerase</fullName>
    </submittedName>
</protein>
<proteinExistence type="predicted"/>
<evidence type="ECO:0000259" key="3">
    <source>
        <dbReference type="PROSITE" id="PS50198"/>
    </source>
</evidence>
<keyword evidence="2" id="KW-0732">Signal</keyword>
<dbReference type="PROSITE" id="PS50198">
    <property type="entry name" value="PPIC_PPIASE_2"/>
    <property type="match status" value="1"/>
</dbReference>
<dbReference type="PANTHER" id="PTHR47245:SF2">
    <property type="entry name" value="PEPTIDYL-PROLYL CIS-TRANS ISOMERASE HP_0175-RELATED"/>
    <property type="match status" value="1"/>
</dbReference>
<reference evidence="4 5" key="1">
    <citation type="submission" date="2019-08" db="EMBL/GenBank/DDBJ databases">
        <title>In-depth cultivation of the pig gut microbiome towards novel bacterial diversity and tailored functional studies.</title>
        <authorList>
            <person name="Wylensek D."/>
            <person name="Hitch T.C.A."/>
            <person name="Clavel T."/>
        </authorList>
    </citation>
    <scope>NUCLEOTIDE SEQUENCE [LARGE SCALE GENOMIC DNA]</scope>
    <source>
        <strain evidence="4 5">WCA3-601-WT-6H</strain>
    </source>
</reference>
<accession>A0A6L5YIH9</accession>
<feature type="chain" id="PRO_5038547453" evidence="2">
    <location>
        <begin position="29"/>
        <end position="358"/>
    </location>
</feature>
<name>A0A6L5YIH9_9FIRM</name>
<dbReference type="InterPro" id="IPR050245">
    <property type="entry name" value="PrsA_foldase"/>
</dbReference>
<evidence type="ECO:0000313" key="4">
    <source>
        <dbReference type="EMBL" id="MST58196.1"/>
    </source>
</evidence>
<sequence length="358" mass="40496">MFFGNKCNITAVLVAGVLGISMVTGLTACGGDDGTKVVFTTGFGKNEVFRIGDESCSKAEIMIYLTTTQNQYENVYGTEIWNISLNGVTLEDNVKETVLARIAQIKTMYLLAKEKEVALDEAEEAKVVQAAQEYYSSLNDTEIETMGATEEIVENLYREYVMADKVYRLIIQDINPEISDDEARKITVQQIFFATASTDMDGNLKPYSESSIQKSYEKACEVRTMAVDGEHDFTELASKYSDDSEITYSFGKGEAESAYEEAAFNLATDEVSQVIQCERGYYIIKCTNTLDREETDANKLKIVEERKREVFGQEYDSFVNTLVRQLNDKLWDEITLITDEQVTTDNFFDVYAKYFPEE</sequence>
<evidence type="ECO:0000256" key="1">
    <source>
        <dbReference type="PROSITE-ProRule" id="PRU00278"/>
    </source>
</evidence>
<dbReference type="Pfam" id="PF00639">
    <property type="entry name" value="Rotamase"/>
    <property type="match status" value="1"/>
</dbReference>
<dbReference type="SUPFAM" id="SSF54534">
    <property type="entry name" value="FKBP-like"/>
    <property type="match status" value="1"/>
</dbReference>
<feature type="signal peptide" evidence="2">
    <location>
        <begin position="1"/>
        <end position="28"/>
    </location>
</feature>
<keyword evidence="5" id="KW-1185">Reference proteome</keyword>
<evidence type="ECO:0000313" key="5">
    <source>
        <dbReference type="Proteomes" id="UP000476055"/>
    </source>
</evidence>
<feature type="domain" description="PpiC" evidence="3">
    <location>
        <begin position="183"/>
        <end position="288"/>
    </location>
</feature>